<protein>
    <recommendedName>
        <fullName evidence="4 5">Large ribosomal subunit protein uL2</fullName>
    </recommendedName>
</protein>
<keyword evidence="5" id="KW-0694">RNA-binding</keyword>
<dbReference type="GO" id="GO:0002181">
    <property type="term" value="P:cytoplasmic translation"/>
    <property type="evidence" value="ECO:0007669"/>
    <property type="project" value="TreeGrafter"/>
</dbReference>
<keyword evidence="5" id="KW-0699">rRNA-binding</keyword>
<dbReference type="Pfam" id="PF03947">
    <property type="entry name" value="Ribosomal_L2_C"/>
    <property type="match status" value="1"/>
</dbReference>
<dbReference type="InterPro" id="IPR022669">
    <property type="entry name" value="Ribosomal_uL2_C"/>
</dbReference>
<dbReference type="FunFam" id="4.10.950.10:FF:000001">
    <property type="entry name" value="50S ribosomal protein L2"/>
    <property type="match status" value="1"/>
</dbReference>
<evidence type="ECO:0000256" key="1">
    <source>
        <dbReference type="ARBA" id="ARBA00005636"/>
    </source>
</evidence>
<dbReference type="InterPro" id="IPR014726">
    <property type="entry name" value="Ribosomal_uL2_dom3"/>
</dbReference>
<dbReference type="SMART" id="SM01383">
    <property type="entry name" value="Ribosomal_L2"/>
    <property type="match status" value="1"/>
</dbReference>
<dbReference type="SUPFAM" id="SSF50249">
    <property type="entry name" value="Nucleic acid-binding proteins"/>
    <property type="match status" value="1"/>
</dbReference>
<dbReference type="GO" id="GO:0003735">
    <property type="term" value="F:structural constituent of ribosome"/>
    <property type="evidence" value="ECO:0007669"/>
    <property type="project" value="InterPro"/>
</dbReference>
<dbReference type="EMBL" id="LBQB01000004">
    <property type="protein sequence ID" value="KKP69690.1"/>
    <property type="molecule type" value="Genomic_DNA"/>
</dbReference>
<evidence type="ECO:0000256" key="6">
    <source>
        <dbReference type="SAM" id="MobiDB-lite"/>
    </source>
</evidence>
<evidence type="ECO:0000259" key="8">
    <source>
        <dbReference type="SMART" id="SM01383"/>
    </source>
</evidence>
<organism evidence="9 10">
    <name type="scientific">candidate division CPR3 bacterium GW2011_GWF2_35_18</name>
    <dbReference type="NCBI Taxonomy" id="1618350"/>
    <lineage>
        <taxon>Bacteria</taxon>
        <taxon>Bacteria division CPR3</taxon>
    </lineage>
</organism>
<feature type="domain" description="Large ribosomal subunit protein uL2 C-terminal" evidence="7">
    <location>
        <begin position="124"/>
        <end position="252"/>
    </location>
</feature>
<accession>A0A0G0E361</accession>
<keyword evidence="2 5" id="KW-0689">Ribosomal protein</keyword>
<keyword evidence="3 5" id="KW-0687">Ribonucleoprotein</keyword>
<dbReference type="STRING" id="1618350.UR67_C0004G0087"/>
<dbReference type="SMART" id="SM01382">
    <property type="entry name" value="Ribosomal_L2_C"/>
    <property type="match status" value="1"/>
</dbReference>
<evidence type="ECO:0000313" key="9">
    <source>
        <dbReference type="EMBL" id="KKP69690.1"/>
    </source>
</evidence>
<dbReference type="Proteomes" id="UP000034581">
    <property type="component" value="Unassembled WGS sequence"/>
</dbReference>
<dbReference type="FunFam" id="2.30.30.30:FF:000001">
    <property type="entry name" value="50S ribosomal protein L2"/>
    <property type="match status" value="1"/>
</dbReference>
<dbReference type="Gene3D" id="2.30.30.30">
    <property type="match status" value="1"/>
</dbReference>
<gene>
    <name evidence="5" type="primary">rplB</name>
    <name evidence="9" type="ORF">UR67_C0004G0087</name>
</gene>
<dbReference type="NCBIfam" id="TIGR01171">
    <property type="entry name" value="rplB_bact"/>
    <property type="match status" value="1"/>
</dbReference>
<dbReference type="GO" id="GO:0015934">
    <property type="term" value="C:large ribosomal subunit"/>
    <property type="evidence" value="ECO:0007669"/>
    <property type="project" value="InterPro"/>
</dbReference>
<dbReference type="SUPFAM" id="SSF50104">
    <property type="entry name" value="Translation proteins SH3-like domain"/>
    <property type="match status" value="1"/>
</dbReference>
<evidence type="ECO:0000256" key="2">
    <source>
        <dbReference type="ARBA" id="ARBA00022980"/>
    </source>
</evidence>
<dbReference type="InterPro" id="IPR014722">
    <property type="entry name" value="Rib_uL2_dom2"/>
</dbReference>
<dbReference type="PATRIC" id="fig|1618350.3.peg.722"/>
<evidence type="ECO:0000259" key="7">
    <source>
        <dbReference type="SMART" id="SM01382"/>
    </source>
</evidence>
<comment type="function">
    <text evidence="5">One of the primary rRNA binding proteins. Required for association of the 30S and 50S subunits to form the 70S ribosome, for tRNA binding and peptide bond formation. It has been suggested to have peptidyltransferase activity; this is somewhat controversial. Makes several contacts with the 16S rRNA in the 70S ribosome.</text>
</comment>
<evidence type="ECO:0000256" key="3">
    <source>
        <dbReference type="ARBA" id="ARBA00023274"/>
    </source>
</evidence>
<reference evidence="9 10" key="1">
    <citation type="journal article" date="2015" name="Nature">
        <title>rRNA introns, odd ribosomes, and small enigmatic genomes across a large radiation of phyla.</title>
        <authorList>
            <person name="Brown C.T."/>
            <person name="Hug L.A."/>
            <person name="Thomas B.C."/>
            <person name="Sharon I."/>
            <person name="Castelle C.J."/>
            <person name="Singh A."/>
            <person name="Wilkins M.J."/>
            <person name="Williams K.H."/>
            <person name="Banfield J.F."/>
        </authorList>
    </citation>
    <scope>NUCLEOTIDE SEQUENCE [LARGE SCALE GENOMIC DNA]</scope>
</reference>
<dbReference type="InterPro" id="IPR012340">
    <property type="entry name" value="NA-bd_OB-fold"/>
</dbReference>
<dbReference type="Pfam" id="PF00181">
    <property type="entry name" value="Ribosomal_L2_N"/>
    <property type="match status" value="1"/>
</dbReference>
<dbReference type="InterPro" id="IPR022666">
    <property type="entry name" value="Ribosomal_uL2_RNA-bd_dom"/>
</dbReference>
<dbReference type="HAMAP" id="MF_01320_B">
    <property type="entry name" value="Ribosomal_uL2_B"/>
    <property type="match status" value="1"/>
</dbReference>
<evidence type="ECO:0000256" key="4">
    <source>
        <dbReference type="ARBA" id="ARBA00035242"/>
    </source>
</evidence>
<comment type="caution">
    <text evidence="9">The sequence shown here is derived from an EMBL/GenBank/DDBJ whole genome shotgun (WGS) entry which is preliminary data.</text>
</comment>
<dbReference type="InterPro" id="IPR005880">
    <property type="entry name" value="Ribosomal_uL2_bac/org-type"/>
</dbReference>
<proteinExistence type="inferred from homology"/>
<dbReference type="Gene3D" id="4.10.950.10">
    <property type="entry name" value="Ribosomal protein L2, domain 3"/>
    <property type="match status" value="1"/>
</dbReference>
<sequence>MAIKVFKENTNSQRNRIGIDYRKELTGVKAEKSLLSSISKMLGRGGGKVATRHKGGRHKRFYRDIDFKRDKCNIKAKVISIEYDPNRTSFIALLHYLDGEKRYILAPQGLHVGDEVMSGEKAPVKTGNSMPLLNMPLGSIIHNIEMYPGKGGQLVRSAGSSATLMNREDKYTQIKMPSGEVRLILNECCATFGSLSNIDHKNIKLGKAGRSRIRGIRPSVRGTAMHPDAHPHGGGEGKSGTGMPPKTPWGKRAMGVKTRNKKASNKLIIKRRKS</sequence>
<dbReference type="InterPro" id="IPR008991">
    <property type="entry name" value="Translation_prot_SH3-like_sf"/>
</dbReference>
<dbReference type="GO" id="GO:0019843">
    <property type="term" value="F:rRNA binding"/>
    <property type="evidence" value="ECO:0007669"/>
    <property type="project" value="UniProtKB-UniRule"/>
</dbReference>
<feature type="compositionally biased region" description="Basic residues" evidence="6">
    <location>
        <begin position="258"/>
        <end position="274"/>
    </location>
</feature>
<feature type="region of interest" description="Disordered" evidence="6">
    <location>
        <begin position="220"/>
        <end position="274"/>
    </location>
</feature>
<dbReference type="GO" id="GO:0016740">
    <property type="term" value="F:transferase activity"/>
    <property type="evidence" value="ECO:0007669"/>
    <property type="project" value="InterPro"/>
</dbReference>
<comment type="similarity">
    <text evidence="1 5">Belongs to the universal ribosomal protein uL2 family.</text>
</comment>
<dbReference type="AlphaFoldDB" id="A0A0G0E361"/>
<evidence type="ECO:0000313" key="10">
    <source>
        <dbReference type="Proteomes" id="UP000034581"/>
    </source>
</evidence>
<name>A0A0G0E361_UNCC3</name>
<dbReference type="InterPro" id="IPR002171">
    <property type="entry name" value="Ribosomal_uL2"/>
</dbReference>
<dbReference type="PANTHER" id="PTHR13691">
    <property type="entry name" value="RIBOSOMAL PROTEIN L2"/>
    <property type="match status" value="1"/>
</dbReference>
<comment type="subunit">
    <text evidence="5">Part of the 50S ribosomal subunit. Forms a bridge to the 30S subunit in the 70S ribosome.</text>
</comment>
<dbReference type="PIRSF" id="PIRSF002158">
    <property type="entry name" value="Ribosomal_L2"/>
    <property type="match status" value="1"/>
</dbReference>
<feature type="domain" description="Large ribosomal subunit protein uL2 RNA-binding" evidence="8">
    <location>
        <begin position="43"/>
        <end position="118"/>
    </location>
</feature>
<dbReference type="PANTHER" id="PTHR13691:SF5">
    <property type="entry name" value="LARGE RIBOSOMAL SUBUNIT PROTEIN UL2M"/>
    <property type="match status" value="1"/>
</dbReference>
<dbReference type="Gene3D" id="2.40.50.140">
    <property type="entry name" value="Nucleic acid-binding proteins"/>
    <property type="match status" value="1"/>
</dbReference>
<evidence type="ECO:0000256" key="5">
    <source>
        <dbReference type="HAMAP-Rule" id="MF_01320"/>
    </source>
</evidence>